<feature type="domain" description="DinB-like" evidence="1">
    <location>
        <begin position="28"/>
        <end position="177"/>
    </location>
</feature>
<proteinExistence type="predicted"/>
<dbReference type="Pfam" id="PF12867">
    <property type="entry name" value="DinB_2"/>
    <property type="match status" value="1"/>
</dbReference>
<dbReference type="KEGG" id="ial:IALB_0504"/>
<dbReference type="Proteomes" id="UP000007394">
    <property type="component" value="Chromosome"/>
</dbReference>
<protein>
    <recommendedName>
        <fullName evidence="1">DinB-like domain-containing protein</fullName>
    </recommendedName>
</protein>
<gene>
    <name evidence="2" type="ordered locus">IALB_0504</name>
</gene>
<dbReference type="InterPro" id="IPR024775">
    <property type="entry name" value="DinB-like"/>
</dbReference>
<accession>I0AGV9</accession>
<evidence type="ECO:0000313" key="3">
    <source>
        <dbReference type="Proteomes" id="UP000007394"/>
    </source>
</evidence>
<dbReference type="eggNOG" id="COG2318">
    <property type="taxonomic scope" value="Bacteria"/>
</dbReference>
<dbReference type="STRING" id="945713.IALB_0504"/>
<dbReference type="RefSeq" id="WP_014559374.1">
    <property type="nucleotide sequence ID" value="NC_017464.1"/>
</dbReference>
<dbReference type="SUPFAM" id="SSF109854">
    <property type="entry name" value="DinB/YfiT-like putative metalloenzymes"/>
    <property type="match status" value="1"/>
</dbReference>
<dbReference type="AlphaFoldDB" id="I0AGV9"/>
<dbReference type="InterPro" id="IPR034660">
    <property type="entry name" value="DinB/YfiT-like"/>
</dbReference>
<dbReference type="Gene3D" id="1.20.120.450">
    <property type="entry name" value="dinb family like domain"/>
    <property type="match status" value="1"/>
</dbReference>
<organism evidence="2 3">
    <name type="scientific">Ignavibacterium album (strain DSM 19864 / JCM 16511 / NBRC 101810 / Mat9-16)</name>
    <dbReference type="NCBI Taxonomy" id="945713"/>
    <lineage>
        <taxon>Bacteria</taxon>
        <taxon>Pseudomonadati</taxon>
        <taxon>Ignavibacteriota</taxon>
        <taxon>Ignavibacteria</taxon>
        <taxon>Ignavibacteriales</taxon>
        <taxon>Ignavibacteriaceae</taxon>
        <taxon>Ignavibacterium</taxon>
    </lineage>
</organism>
<reference evidence="2 3" key="1">
    <citation type="journal article" date="2012" name="Front. Microbiol.">
        <title>Complete genome of Ignavibacterium album, a metabolically versatile, flagellated, facultative anaerobe from the phylum Chlorobi.</title>
        <authorList>
            <person name="Liu Z."/>
            <person name="Frigaard N.-U."/>
            <person name="Vogl K."/>
            <person name="Iino T."/>
            <person name="Ohkuma M."/>
            <person name="Overmann J."/>
            <person name="Bryant D.A."/>
        </authorList>
    </citation>
    <scope>NUCLEOTIDE SEQUENCE [LARGE SCALE GENOMIC DNA]</scope>
    <source>
        <strain evidence="3">DSM 19864 / JCM 16511 / NBRC 101810 / Mat9-16</strain>
    </source>
</reference>
<evidence type="ECO:0000259" key="1">
    <source>
        <dbReference type="Pfam" id="PF12867"/>
    </source>
</evidence>
<evidence type="ECO:0000313" key="2">
    <source>
        <dbReference type="EMBL" id="AFH48216.1"/>
    </source>
</evidence>
<sequence length="188" mass="22162">MKQTIKELKEKFISDSELFIKEIDKLYSLTDEQLNWKPAYDVWSIAECVEHLSVTNKLYFNEMEKQFYEEQIICDDSEEIVKHKFFGKMIIKAVDPANVKKTKTFSVFKPEKSSFDNSVIDKLINIQKDLINLISISLNIDFNKYVMSSPASKFIKENFSDVLEIIRLHNQRHLLQINRIVSDKNFPN</sequence>
<name>I0AGV9_IGNAJ</name>
<dbReference type="HOGENOM" id="CLU_104989_1_0_10"/>
<keyword evidence="3" id="KW-1185">Reference proteome</keyword>
<dbReference type="EMBL" id="CP003418">
    <property type="protein sequence ID" value="AFH48216.1"/>
    <property type="molecule type" value="Genomic_DNA"/>
</dbReference>